<evidence type="ECO:0000313" key="2">
    <source>
        <dbReference type="EMBL" id="MFC6504622.1"/>
    </source>
</evidence>
<feature type="compositionally biased region" description="Basic and acidic residues" evidence="1">
    <location>
        <begin position="23"/>
        <end position="37"/>
    </location>
</feature>
<dbReference type="RefSeq" id="WP_193450255.1">
    <property type="nucleotide sequence ID" value="NZ_BMUJ01000019.1"/>
</dbReference>
<keyword evidence="3" id="KW-1185">Reference proteome</keyword>
<dbReference type="Proteomes" id="UP001596321">
    <property type="component" value="Unassembled WGS sequence"/>
</dbReference>
<accession>A0ABW1Y201</accession>
<evidence type="ECO:0000256" key="1">
    <source>
        <dbReference type="SAM" id="MobiDB-lite"/>
    </source>
</evidence>
<feature type="compositionally biased region" description="Low complexity" evidence="1">
    <location>
        <begin position="10"/>
        <end position="22"/>
    </location>
</feature>
<organism evidence="2 3">
    <name type="scientific">Streptomyces plicatus</name>
    <dbReference type="NCBI Taxonomy" id="1922"/>
    <lineage>
        <taxon>Bacteria</taxon>
        <taxon>Bacillati</taxon>
        <taxon>Actinomycetota</taxon>
        <taxon>Actinomycetes</taxon>
        <taxon>Kitasatosporales</taxon>
        <taxon>Streptomycetaceae</taxon>
        <taxon>Streptomyces</taxon>
        <taxon>Streptomyces rochei group</taxon>
    </lineage>
</organism>
<sequence length="51" mass="5187">MDDDGTARMTVGGPATGPPGAVGERERRGPAPAHQERFGWVVAAPGVRTGS</sequence>
<name>A0ABW1Y201_STRPL</name>
<gene>
    <name evidence="2" type="ORF">ACFQFF_24750</name>
</gene>
<feature type="region of interest" description="Disordered" evidence="1">
    <location>
        <begin position="1"/>
        <end position="37"/>
    </location>
</feature>
<proteinExistence type="predicted"/>
<dbReference type="EMBL" id="JBHSUW010000001">
    <property type="protein sequence ID" value="MFC6504622.1"/>
    <property type="molecule type" value="Genomic_DNA"/>
</dbReference>
<evidence type="ECO:0000313" key="3">
    <source>
        <dbReference type="Proteomes" id="UP001596321"/>
    </source>
</evidence>
<protein>
    <submittedName>
        <fullName evidence="2">Uncharacterized protein</fullName>
    </submittedName>
</protein>
<comment type="caution">
    <text evidence="2">The sequence shown here is derived from an EMBL/GenBank/DDBJ whole genome shotgun (WGS) entry which is preliminary data.</text>
</comment>
<reference evidence="3" key="1">
    <citation type="journal article" date="2019" name="Int. J. Syst. Evol. Microbiol.">
        <title>The Global Catalogue of Microorganisms (GCM) 10K type strain sequencing project: providing services to taxonomists for standard genome sequencing and annotation.</title>
        <authorList>
            <consortium name="The Broad Institute Genomics Platform"/>
            <consortium name="The Broad Institute Genome Sequencing Center for Infectious Disease"/>
            <person name="Wu L."/>
            <person name="Ma J."/>
        </authorList>
    </citation>
    <scope>NUCLEOTIDE SEQUENCE [LARGE SCALE GENOMIC DNA]</scope>
    <source>
        <strain evidence="3">JCM 4504</strain>
    </source>
</reference>